<gene>
    <name evidence="2" type="ORF">C498_03350</name>
</gene>
<proteinExistence type="predicted"/>
<dbReference type="PROSITE" id="PS51257">
    <property type="entry name" value="PROKAR_LIPOPROTEIN"/>
    <property type="match status" value="1"/>
</dbReference>
<organism evidence="2 3">
    <name type="scientific">Haloferax volcanii (strain ATCC 29605 / DSM 3757 / JCM 8879 / NBRC 14742 / NCIMB 2012 / VKM B-1768 / DS2)</name>
    <name type="common">Halobacterium volcanii</name>
    <dbReference type="NCBI Taxonomy" id="309800"/>
    <lineage>
        <taxon>Archaea</taxon>
        <taxon>Methanobacteriati</taxon>
        <taxon>Methanobacteriota</taxon>
        <taxon>Stenosarchaea group</taxon>
        <taxon>Halobacteria</taxon>
        <taxon>Halobacteriales</taxon>
        <taxon>Haloferacaceae</taxon>
        <taxon>Haloferax</taxon>
    </lineage>
</organism>
<dbReference type="GeneID" id="8926064"/>
<reference evidence="3" key="1">
    <citation type="submission" date="2012-11" db="EMBL/GenBank/DDBJ databases">
        <authorList>
            <person name="Becker E.A."/>
            <person name="Seitzer P."/>
            <person name="Tritt A."/>
            <person name="Larsen D."/>
            <person name="Yao A."/>
            <person name="Wu D."/>
            <person name="Darling A."/>
            <person name="Eisen J.A."/>
            <person name="Facciotti M.T."/>
        </authorList>
    </citation>
    <scope>NUCLEOTIDE SEQUENCE [LARGE SCALE GENOMIC DNA]</scope>
    <source>
        <strain evidence="3">ATCC 29605 / DSM 3757 / JCM 8879 / NBRC 14742 / NCIMB 2012 / VKM B-1768 / DS2</strain>
    </source>
</reference>
<dbReference type="EMBL" id="AOHU01000029">
    <property type="protein sequence ID" value="ELY35612.1"/>
    <property type="molecule type" value="Genomic_DNA"/>
</dbReference>
<reference evidence="2 3" key="2">
    <citation type="journal article" date="2014" name="PLoS Genet.">
        <title>Phylogenetically driven sequencing of extremely halophilic archaea reveals strategies for static and dynamic osmo-response.</title>
        <authorList>
            <person name="Becker E.A."/>
            <person name="Seitzer P.M."/>
            <person name="Tritt A."/>
            <person name="Larsen D."/>
            <person name="Krusor M."/>
            <person name="Yao A.I."/>
            <person name="Wu D."/>
            <person name="Madern D."/>
            <person name="Eisen J.A."/>
            <person name="Darling A.E."/>
            <person name="Facciotti M.T."/>
        </authorList>
    </citation>
    <scope>NUCLEOTIDE SEQUENCE [LARGE SCALE GENOMIC DNA]</scope>
    <source>
        <strain evidence="3">ATCC 29605 / DSM 3757 / JCM 8879 / NBRC 14742 / NCIMB 2012 / VKM B-1768 / DS2</strain>
    </source>
</reference>
<name>A0A384LPW7_HALVD</name>
<sequence>MERRRLLGLVAVGLSSGCLGSLPGATGPRNPPAAPAGNPRDTPEISPVRIEDIDYEATDDGRLRVFGSVLNDGGAERLTTVEVRVSVGGERTTQSRELTVPAGGTADFEIEFDVEYDAFSDDGDLNVSLV</sequence>
<dbReference type="OrthoDB" id="307397at2157"/>
<evidence type="ECO:0000256" key="1">
    <source>
        <dbReference type="SAM" id="MobiDB-lite"/>
    </source>
</evidence>
<dbReference type="AlphaFoldDB" id="A0A384LPW7"/>
<accession>A0A384LPW7</accession>
<dbReference type="RefSeq" id="WP_004041489.1">
    <property type="nucleotide sequence ID" value="NC_013967.1"/>
</dbReference>
<feature type="region of interest" description="Disordered" evidence="1">
    <location>
        <begin position="20"/>
        <end position="46"/>
    </location>
</feature>
<comment type="caution">
    <text evidence="2">The sequence shown here is derived from an EMBL/GenBank/DDBJ whole genome shotgun (WGS) entry which is preliminary data.</text>
</comment>
<dbReference type="Proteomes" id="UP000011532">
    <property type="component" value="Unassembled WGS sequence"/>
</dbReference>
<protein>
    <submittedName>
        <fullName evidence="2">Tat (Twin-arginine translocation) pathway signal sequence domain-containing protein</fullName>
    </submittedName>
</protein>
<evidence type="ECO:0000313" key="3">
    <source>
        <dbReference type="Proteomes" id="UP000011532"/>
    </source>
</evidence>
<evidence type="ECO:0000313" key="2">
    <source>
        <dbReference type="EMBL" id="ELY35612.1"/>
    </source>
</evidence>